<evidence type="ECO:0000256" key="1">
    <source>
        <dbReference type="ARBA" id="ARBA00005641"/>
    </source>
</evidence>
<dbReference type="EMBL" id="QJJK01000001">
    <property type="protein sequence ID" value="PXW64887.1"/>
    <property type="molecule type" value="Genomic_DNA"/>
</dbReference>
<evidence type="ECO:0000256" key="2">
    <source>
        <dbReference type="ARBA" id="ARBA00022801"/>
    </source>
</evidence>
<dbReference type="AlphaFoldDB" id="A0A2V3UJ70"/>
<keyword evidence="5 7" id="KW-0326">Glycosidase</keyword>
<proteinExistence type="inferred from homology"/>
<comment type="caution">
    <text evidence="9">The sequence shown here is derived from an EMBL/GenBank/DDBJ whole genome shotgun (WGS) entry which is preliminary data.</text>
</comment>
<dbReference type="InterPro" id="IPR001547">
    <property type="entry name" value="Glyco_hydro_5"/>
</dbReference>
<dbReference type="PANTHER" id="PTHR31297">
    <property type="entry name" value="GLUCAN ENDO-1,6-BETA-GLUCOSIDASE B"/>
    <property type="match status" value="1"/>
</dbReference>
<evidence type="ECO:0000256" key="7">
    <source>
        <dbReference type="RuleBase" id="RU361153"/>
    </source>
</evidence>
<dbReference type="GO" id="GO:0005576">
    <property type="term" value="C:extracellular region"/>
    <property type="evidence" value="ECO:0007669"/>
    <property type="project" value="TreeGrafter"/>
</dbReference>
<evidence type="ECO:0000256" key="6">
    <source>
        <dbReference type="ARBA" id="ARBA00023326"/>
    </source>
</evidence>
<evidence type="ECO:0000256" key="5">
    <source>
        <dbReference type="ARBA" id="ARBA00023295"/>
    </source>
</evidence>
<accession>A0A2V3UJ70</accession>
<evidence type="ECO:0000256" key="4">
    <source>
        <dbReference type="ARBA" id="ARBA00023277"/>
    </source>
</evidence>
<evidence type="ECO:0000313" key="10">
    <source>
        <dbReference type="Proteomes" id="UP000248021"/>
    </source>
</evidence>
<dbReference type="RefSeq" id="WP_110372909.1">
    <property type="nucleotide sequence ID" value="NZ_QJJK01000001.1"/>
</dbReference>
<protein>
    <submittedName>
        <fullName evidence="9">Cellulase (Glycosyl hydrolase family 5)</fullName>
    </submittedName>
</protein>
<evidence type="ECO:0000259" key="8">
    <source>
        <dbReference type="Pfam" id="PF00150"/>
    </source>
</evidence>
<keyword evidence="10" id="KW-1185">Reference proteome</keyword>
<dbReference type="InterPro" id="IPR017853">
    <property type="entry name" value="GH"/>
</dbReference>
<dbReference type="Pfam" id="PF00150">
    <property type="entry name" value="Cellulase"/>
    <property type="match status" value="1"/>
</dbReference>
<dbReference type="InterPro" id="IPR050386">
    <property type="entry name" value="Glycosyl_hydrolase_5"/>
</dbReference>
<dbReference type="GO" id="GO:0009986">
    <property type="term" value="C:cell surface"/>
    <property type="evidence" value="ECO:0007669"/>
    <property type="project" value="TreeGrafter"/>
</dbReference>
<dbReference type="Gene3D" id="3.20.20.80">
    <property type="entry name" value="Glycosidases"/>
    <property type="match status" value="1"/>
</dbReference>
<gene>
    <name evidence="9" type="ORF">C7450_101647</name>
</gene>
<dbReference type="Proteomes" id="UP000248021">
    <property type="component" value="Unassembled WGS sequence"/>
</dbReference>
<sequence length="458" mass="49938">MSFHGMAVRTGDSMGRLLRSVLTGVTLVTLAAAQSPALAGASADPAPAGSAPVGSAPMDALRADDAVPAFRRGTNVTWFAFPATDVRAGRTVYASAPYAAPDITEPARLKTLGFDHVRLPMDFGPLLENDRHGRDKLLDDVEQAVRRYRTEGLGVIITLMAPGLNGALPDAFLDGVHGPQFRRYRALARHIARRLDGLPAGPPVALELMNEPQQACRAQTRTDWTVHQRALVETLRKDGRTLPLLLTGGCWSTIKGLVRLDGSLFRDRRNLVSAHFYDPFVFTHQGSTWTLPFLAEVRGVPYPAASGRVEDTLARTEAAFAATSRWQPAERDRQHAAAEKAIRWYFTAATDRATIDKAFDRLKAWQTRNDIRPAQIVFTEFGAMRPEGATAGDDASRARWLRDVATAIADNGWGWTLWLLASPPFGLEDMERADCPAAALIQAIGLTVPASCQPVSKR</sequence>
<organism evidence="9 10">
    <name type="scientific">Chelatococcus asaccharovorans</name>
    <dbReference type="NCBI Taxonomy" id="28210"/>
    <lineage>
        <taxon>Bacteria</taxon>
        <taxon>Pseudomonadati</taxon>
        <taxon>Pseudomonadota</taxon>
        <taxon>Alphaproteobacteria</taxon>
        <taxon>Hyphomicrobiales</taxon>
        <taxon>Chelatococcaceae</taxon>
        <taxon>Chelatococcus</taxon>
    </lineage>
</organism>
<keyword evidence="6" id="KW-0624">Polysaccharide degradation</keyword>
<dbReference type="GO" id="GO:0030245">
    <property type="term" value="P:cellulose catabolic process"/>
    <property type="evidence" value="ECO:0007669"/>
    <property type="project" value="UniProtKB-KW"/>
</dbReference>
<dbReference type="PANTHER" id="PTHR31297:SF41">
    <property type="entry name" value="ENDOGLUCANASE, PUTATIVE (AFU_ORTHOLOGUE AFUA_5G01830)-RELATED"/>
    <property type="match status" value="1"/>
</dbReference>
<evidence type="ECO:0000313" key="9">
    <source>
        <dbReference type="EMBL" id="PXW64887.1"/>
    </source>
</evidence>
<comment type="similarity">
    <text evidence="1 7">Belongs to the glycosyl hydrolase 5 (cellulase A) family.</text>
</comment>
<feature type="domain" description="Glycoside hydrolase family 5" evidence="8">
    <location>
        <begin position="107"/>
        <end position="420"/>
    </location>
</feature>
<evidence type="ECO:0000256" key="3">
    <source>
        <dbReference type="ARBA" id="ARBA00023001"/>
    </source>
</evidence>
<name>A0A2V3UJ70_9HYPH</name>
<reference evidence="9 10" key="1">
    <citation type="submission" date="2018-05" db="EMBL/GenBank/DDBJ databases">
        <title>Genomic Encyclopedia of Type Strains, Phase IV (KMG-IV): sequencing the most valuable type-strain genomes for metagenomic binning, comparative biology and taxonomic classification.</title>
        <authorList>
            <person name="Goeker M."/>
        </authorList>
    </citation>
    <scope>NUCLEOTIDE SEQUENCE [LARGE SCALE GENOMIC DNA]</scope>
    <source>
        <strain evidence="9 10">DSM 6462</strain>
    </source>
</reference>
<keyword evidence="4" id="KW-0119">Carbohydrate metabolism</keyword>
<keyword evidence="3" id="KW-0136">Cellulose degradation</keyword>
<keyword evidence="2 7" id="KW-0378">Hydrolase</keyword>
<dbReference type="SUPFAM" id="SSF51445">
    <property type="entry name" value="(Trans)glycosidases"/>
    <property type="match status" value="1"/>
</dbReference>
<dbReference type="GO" id="GO:0008422">
    <property type="term" value="F:beta-glucosidase activity"/>
    <property type="evidence" value="ECO:0007669"/>
    <property type="project" value="TreeGrafter"/>
</dbReference>